<sequence length="254" mass="27856">MHTFNPQPTATTRTLTEQQPVLDCREVVVSFPDGAHRITPVNHVSFHVYPGELVALTGPSGSGKSTLLATISTLLQPDSGDIMLNGQSLVGLSQRQAAQVRRNHLGIVFQQPQLIGSLTAREQLELTTYMSRWWTPRHTRTAVRQRAATLLERLDLTQAADRYPAQLSGGQRQRVNIARALMGNPELLIVDEPTSALDSTRAAEVMTMLLDIVAEEHLGCVLVTHDMAAAARADREFVMRDGTLHDAQLLAPVS</sequence>
<dbReference type="SUPFAM" id="SSF52540">
    <property type="entry name" value="P-loop containing nucleoside triphosphate hydrolases"/>
    <property type="match status" value="1"/>
</dbReference>
<dbReference type="InterPro" id="IPR003593">
    <property type="entry name" value="AAA+_ATPase"/>
</dbReference>
<dbReference type="EMBL" id="CP033896">
    <property type="protein sequence ID" value="AZA13832.1"/>
    <property type="molecule type" value="Genomic_DNA"/>
</dbReference>
<dbReference type="PROSITE" id="PS00211">
    <property type="entry name" value="ABC_TRANSPORTER_1"/>
    <property type="match status" value="1"/>
</dbReference>
<dbReference type="GO" id="GO:0022857">
    <property type="term" value="F:transmembrane transporter activity"/>
    <property type="evidence" value="ECO:0007669"/>
    <property type="project" value="TreeGrafter"/>
</dbReference>
<dbReference type="InterPro" id="IPR027417">
    <property type="entry name" value="P-loop_NTPase"/>
</dbReference>
<dbReference type="AlphaFoldDB" id="A0A3G6J7N5"/>
<dbReference type="InterPro" id="IPR015854">
    <property type="entry name" value="ABC_transpr_LolD-like"/>
</dbReference>
<evidence type="ECO:0000256" key="1">
    <source>
        <dbReference type="ARBA" id="ARBA00022448"/>
    </source>
</evidence>
<dbReference type="InterPro" id="IPR017911">
    <property type="entry name" value="MacB-like_ATP-bd"/>
</dbReference>
<dbReference type="PROSITE" id="PS50893">
    <property type="entry name" value="ABC_TRANSPORTER_2"/>
    <property type="match status" value="1"/>
</dbReference>
<accession>A0A3G6J7N5</accession>
<dbReference type="CDD" id="cd03255">
    <property type="entry name" value="ABC_MJ0796_LolCDE_FtsE"/>
    <property type="match status" value="1"/>
</dbReference>
<proteinExistence type="predicted"/>
<protein>
    <submittedName>
        <fullName evidence="5">Macrolide export ATP-binding/permease protein MacB</fullName>
        <ecNumber evidence="5">3.6.3.-</ecNumber>
    </submittedName>
</protein>
<keyword evidence="5" id="KW-0378">Hydrolase</keyword>
<name>A0A3G6J7N5_9CORY</name>
<dbReference type="GO" id="GO:0016887">
    <property type="term" value="F:ATP hydrolysis activity"/>
    <property type="evidence" value="ECO:0007669"/>
    <property type="project" value="InterPro"/>
</dbReference>
<dbReference type="GO" id="GO:0005524">
    <property type="term" value="F:ATP binding"/>
    <property type="evidence" value="ECO:0007669"/>
    <property type="project" value="UniProtKB-KW"/>
</dbReference>
<keyword evidence="2" id="KW-0547">Nucleotide-binding</keyword>
<dbReference type="EC" id="3.6.3.-" evidence="5"/>
<dbReference type="InterPro" id="IPR017871">
    <property type="entry name" value="ABC_transporter-like_CS"/>
</dbReference>
<dbReference type="OrthoDB" id="9802264at2"/>
<keyword evidence="1" id="KW-0813">Transport</keyword>
<keyword evidence="6" id="KW-1185">Reference proteome</keyword>
<gene>
    <name evidence="5" type="primary">macB1</name>
    <name evidence="5" type="ORF">CCHOA_07200</name>
</gene>
<dbReference type="Proteomes" id="UP000269019">
    <property type="component" value="Chromosome"/>
</dbReference>
<evidence type="ECO:0000313" key="6">
    <source>
        <dbReference type="Proteomes" id="UP000269019"/>
    </source>
</evidence>
<dbReference type="Pfam" id="PF00005">
    <property type="entry name" value="ABC_tran"/>
    <property type="match status" value="1"/>
</dbReference>
<dbReference type="PANTHER" id="PTHR24220:SF685">
    <property type="entry name" value="ABC TRANSPORTER RELATED"/>
    <property type="match status" value="1"/>
</dbReference>
<reference evidence="5 6" key="1">
    <citation type="submission" date="2018-11" db="EMBL/GenBank/DDBJ databases">
        <authorList>
            <person name="Kleinhagauer T."/>
            <person name="Glaeser S.P."/>
            <person name="Spergser J."/>
            <person name="Ruckert C."/>
            <person name="Kaempfer P."/>
            <person name="Busse H.-J."/>
        </authorList>
    </citation>
    <scope>NUCLEOTIDE SEQUENCE [LARGE SCALE GENOMIC DNA]</scope>
    <source>
        <strain evidence="5 6">200CH</strain>
    </source>
</reference>
<evidence type="ECO:0000259" key="4">
    <source>
        <dbReference type="PROSITE" id="PS50893"/>
    </source>
</evidence>
<keyword evidence="3 5" id="KW-0067">ATP-binding</keyword>
<dbReference type="SMART" id="SM00382">
    <property type="entry name" value="AAA"/>
    <property type="match status" value="1"/>
</dbReference>
<dbReference type="Gene3D" id="3.40.50.300">
    <property type="entry name" value="P-loop containing nucleotide triphosphate hydrolases"/>
    <property type="match status" value="1"/>
</dbReference>
<dbReference type="GO" id="GO:0005886">
    <property type="term" value="C:plasma membrane"/>
    <property type="evidence" value="ECO:0007669"/>
    <property type="project" value="TreeGrafter"/>
</dbReference>
<dbReference type="KEGG" id="ccho:CCHOA_07200"/>
<organism evidence="5 6">
    <name type="scientific">Corynebacterium choanae</name>
    <dbReference type="NCBI Taxonomy" id="1862358"/>
    <lineage>
        <taxon>Bacteria</taxon>
        <taxon>Bacillati</taxon>
        <taxon>Actinomycetota</taxon>
        <taxon>Actinomycetes</taxon>
        <taxon>Mycobacteriales</taxon>
        <taxon>Corynebacteriaceae</taxon>
        <taxon>Corynebacterium</taxon>
    </lineage>
</organism>
<evidence type="ECO:0000256" key="3">
    <source>
        <dbReference type="ARBA" id="ARBA00022840"/>
    </source>
</evidence>
<evidence type="ECO:0000313" key="5">
    <source>
        <dbReference type="EMBL" id="AZA13832.1"/>
    </source>
</evidence>
<evidence type="ECO:0000256" key="2">
    <source>
        <dbReference type="ARBA" id="ARBA00022741"/>
    </source>
</evidence>
<dbReference type="PANTHER" id="PTHR24220">
    <property type="entry name" value="IMPORT ATP-BINDING PROTEIN"/>
    <property type="match status" value="1"/>
</dbReference>
<dbReference type="InterPro" id="IPR003439">
    <property type="entry name" value="ABC_transporter-like_ATP-bd"/>
</dbReference>
<feature type="domain" description="ABC transporter" evidence="4">
    <location>
        <begin position="22"/>
        <end position="253"/>
    </location>
</feature>